<dbReference type="InterPro" id="IPR008915">
    <property type="entry name" value="Peptidase_M50"/>
</dbReference>
<dbReference type="Gene3D" id="2.30.42.10">
    <property type="match status" value="1"/>
</dbReference>
<evidence type="ECO:0000256" key="1">
    <source>
        <dbReference type="ARBA" id="ARBA00001947"/>
    </source>
</evidence>
<dbReference type="KEGG" id="err:DVR09_14945"/>
<comment type="similarity">
    <text evidence="3">Belongs to the peptidase M50B family.</text>
</comment>
<dbReference type="OrthoDB" id="9782003at2"/>
<feature type="transmembrane region" description="Helical" evidence="11">
    <location>
        <begin position="329"/>
        <end position="353"/>
    </location>
</feature>
<dbReference type="Proteomes" id="UP000254508">
    <property type="component" value="Plasmid unnamed"/>
</dbReference>
<organism evidence="13 14">
    <name type="scientific">Erythrobacter aureus</name>
    <dbReference type="NCBI Taxonomy" id="2182384"/>
    <lineage>
        <taxon>Bacteria</taxon>
        <taxon>Pseudomonadati</taxon>
        <taxon>Pseudomonadota</taxon>
        <taxon>Alphaproteobacteria</taxon>
        <taxon>Sphingomonadales</taxon>
        <taxon>Erythrobacteraceae</taxon>
        <taxon>Erythrobacter/Porphyrobacter group</taxon>
        <taxon>Erythrobacter</taxon>
    </lineage>
</organism>
<keyword evidence="5 11" id="KW-0812">Transmembrane</keyword>
<protein>
    <submittedName>
        <fullName evidence="13">PDZ domain-containing protein</fullName>
    </submittedName>
</protein>
<accession>A0A345YIK0</accession>
<dbReference type="PROSITE" id="PS50106">
    <property type="entry name" value="PDZ"/>
    <property type="match status" value="1"/>
</dbReference>
<feature type="transmembrane region" description="Helical" evidence="11">
    <location>
        <begin position="30"/>
        <end position="51"/>
    </location>
</feature>
<keyword evidence="4" id="KW-0645">Protease</keyword>
<evidence type="ECO:0000256" key="11">
    <source>
        <dbReference type="SAM" id="Phobius"/>
    </source>
</evidence>
<evidence type="ECO:0000256" key="7">
    <source>
        <dbReference type="ARBA" id="ARBA00022833"/>
    </source>
</evidence>
<gene>
    <name evidence="13" type="ORF">DVR09_14945</name>
</gene>
<dbReference type="RefSeq" id="WP_115418065.1">
    <property type="nucleotide sequence ID" value="NZ_CP031358.1"/>
</dbReference>
<dbReference type="Pfam" id="PF17820">
    <property type="entry name" value="PDZ_6"/>
    <property type="match status" value="1"/>
</dbReference>
<keyword evidence="10 11" id="KW-0472">Membrane</keyword>
<evidence type="ECO:0000256" key="4">
    <source>
        <dbReference type="ARBA" id="ARBA00022670"/>
    </source>
</evidence>
<dbReference type="CDD" id="cd06163">
    <property type="entry name" value="S2P-M50_PDZ_RseP-like"/>
    <property type="match status" value="1"/>
</dbReference>
<evidence type="ECO:0000313" key="14">
    <source>
        <dbReference type="Proteomes" id="UP000254508"/>
    </source>
</evidence>
<evidence type="ECO:0000256" key="9">
    <source>
        <dbReference type="ARBA" id="ARBA00023049"/>
    </source>
</evidence>
<evidence type="ECO:0000256" key="2">
    <source>
        <dbReference type="ARBA" id="ARBA00004141"/>
    </source>
</evidence>
<feature type="domain" description="PDZ" evidence="12">
    <location>
        <begin position="130"/>
        <end position="159"/>
    </location>
</feature>
<dbReference type="GO" id="GO:0006508">
    <property type="term" value="P:proteolysis"/>
    <property type="evidence" value="ECO:0007669"/>
    <property type="project" value="UniProtKB-KW"/>
</dbReference>
<comment type="subcellular location">
    <subcellularLocation>
        <location evidence="2">Membrane</location>
        <topology evidence="2">Multi-pass membrane protein</topology>
    </subcellularLocation>
</comment>
<feature type="transmembrane region" description="Helical" evidence="11">
    <location>
        <begin position="97"/>
        <end position="122"/>
    </location>
</feature>
<dbReference type="InterPro" id="IPR004387">
    <property type="entry name" value="Pept_M50_Zn"/>
</dbReference>
<dbReference type="PANTHER" id="PTHR42837:SF2">
    <property type="entry name" value="MEMBRANE METALLOPROTEASE ARASP2, CHLOROPLASTIC-RELATED"/>
    <property type="match status" value="1"/>
</dbReference>
<evidence type="ECO:0000256" key="8">
    <source>
        <dbReference type="ARBA" id="ARBA00022989"/>
    </source>
</evidence>
<evidence type="ECO:0000256" key="6">
    <source>
        <dbReference type="ARBA" id="ARBA00022801"/>
    </source>
</evidence>
<evidence type="ECO:0000313" key="13">
    <source>
        <dbReference type="EMBL" id="AXK43752.1"/>
    </source>
</evidence>
<dbReference type="GO" id="GO:0016020">
    <property type="term" value="C:membrane"/>
    <property type="evidence" value="ECO:0007669"/>
    <property type="project" value="UniProtKB-SubCell"/>
</dbReference>
<evidence type="ECO:0000256" key="5">
    <source>
        <dbReference type="ARBA" id="ARBA00022692"/>
    </source>
</evidence>
<dbReference type="AlphaFoldDB" id="A0A345YIK0"/>
<keyword evidence="13" id="KW-0614">Plasmid</keyword>
<evidence type="ECO:0000256" key="10">
    <source>
        <dbReference type="ARBA" id="ARBA00023136"/>
    </source>
</evidence>
<dbReference type="Pfam" id="PF02163">
    <property type="entry name" value="Peptidase_M50"/>
    <property type="match status" value="1"/>
</dbReference>
<proteinExistence type="inferred from homology"/>
<comment type="cofactor">
    <cofactor evidence="1">
        <name>Zn(2+)</name>
        <dbReference type="ChEBI" id="CHEBI:29105"/>
    </cofactor>
</comment>
<dbReference type="GO" id="GO:0004222">
    <property type="term" value="F:metalloendopeptidase activity"/>
    <property type="evidence" value="ECO:0007669"/>
    <property type="project" value="InterPro"/>
</dbReference>
<dbReference type="PANTHER" id="PTHR42837">
    <property type="entry name" value="REGULATOR OF SIGMA-E PROTEASE RSEP"/>
    <property type="match status" value="1"/>
</dbReference>
<dbReference type="SUPFAM" id="SSF50156">
    <property type="entry name" value="PDZ domain-like"/>
    <property type="match status" value="1"/>
</dbReference>
<dbReference type="SMART" id="SM00228">
    <property type="entry name" value="PDZ"/>
    <property type="match status" value="1"/>
</dbReference>
<keyword evidence="8 11" id="KW-1133">Transmembrane helix</keyword>
<evidence type="ECO:0000256" key="3">
    <source>
        <dbReference type="ARBA" id="ARBA00007931"/>
    </source>
</evidence>
<keyword evidence="6" id="KW-0378">Hydrolase</keyword>
<feature type="transmembrane region" description="Helical" evidence="11">
    <location>
        <begin position="279"/>
        <end position="299"/>
    </location>
</feature>
<reference evidence="13 14" key="1">
    <citation type="submission" date="2018-07" db="EMBL/GenBank/DDBJ databases">
        <title>Genome sequence of Erythrobacter strain YH-07, an antagonistic bacterium isolated from Yellow Sea.</title>
        <authorList>
            <person name="Tang T."/>
            <person name="Liu Q."/>
            <person name="Sun X."/>
        </authorList>
    </citation>
    <scope>NUCLEOTIDE SEQUENCE [LARGE SCALE GENOMIC DNA]</scope>
    <source>
        <strain evidence="13 14">YH-07</strain>
        <plasmid evidence="13 14">unnamed</plasmid>
    </source>
</reference>
<geneLocation type="plasmid" evidence="13 14">
    <name>unnamed</name>
</geneLocation>
<keyword evidence="14" id="KW-1185">Reference proteome</keyword>
<dbReference type="EMBL" id="CP031358">
    <property type="protein sequence ID" value="AXK43752.1"/>
    <property type="molecule type" value="Genomic_DNA"/>
</dbReference>
<keyword evidence="9" id="KW-0482">Metalloprotease</keyword>
<name>A0A345YIK0_9SPHN</name>
<dbReference type="InterPro" id="IPR001478">
    <property type="entry name" value="PDZ"/>
</dbReference>
<evidence type="ECO:0000259" key="12">
    <source>
        <dbReference type="PROSITE" id="PS50106"/>
    </source>
</evidence>
<keyword evidence="7" id="KW-0862">Zinc</keyword>
<dbReference type="InterPro" id="IPR041489">
    <property type="entry name" value="PDZ_6"/>
</dbReference>
<dbReference type="InterPro" id="IPR036034">
    <property type="entry name" value="PDZ_sf"/>
</dbReference>
<sequence>MTDFLIAFVAFILMVSTIVSIHEFGHYLAARSFGLIATHFSVGFGPALLSWKDKRGTEWRIAPFLIGGYVKFAGDDEGVEVKPGQKRLNDLPRWPRAAVVAAGPGINFVLAGLLLAGIAYFYGYPAGQPVVESVMPDSPAAEAGLREGDVITRFNNNEIITAYDVRQRIMIAPGETVVIDVDRYGSDYSLTATLNAVSHDDGFGNVSRIGELGVTLPRAFERSPSVGAALTKGVSEGLFVTYSQFMALKQIVTGQRPVVELSGPVRIAKMSGHTISMGFMPFLYMMAILSIGVGIINLLPIPALDGGHLATYAIEGITGRELNAQLAKALTGVGIVVIILFGVLGLSLDYIALS</sequence>